<protein>
    <recommendedName>
        <fullName evidence="1">HAT C-terminal dimerisation domain-containing protein</fullName>
    </recommendedName>
</protein>
<dbReference type="EMBL" id="CAJOBJ010029530">
    <property type="protein sequence ID" value="CAF4264814.1"/>
    <property type="molecule type" value="Genomic_DNA"/>
</dbReference>
<proteinExistence type="predicted"/>
<dbReference type="Proteomes" id="UP000681720">
    <property type="component" value="Unassembled WGS sequence"/>
</dbReference>
<dbReference type="Pfam" id="PF05699">
    <property type="entry name" value="Dimer_Tnp_hAT"/>
    <property type="match status" value="1"/>
</dbReference>
<accession>A0A8S2TJ59</accession>
<evidence type="ECO:0000313" key="2">
    <source>
        <dbReference type="EMBL" id="CAF4264814.1"/>
    </source>
</evidence>
<sequence>MLVFKSSLMNITNKKAPPPLSLHPVTVDLEMATFLNLIRDNEMINFQTFWKSNYRNLPRLSQLARRYNVVPATSIYLEQTFSVAGAVKNIRRASLSSLSLRSLMILKK</sequence>
<feature type="domain" description="HAT C-terminal dimerisation" evidence="1">
    <location>
        <begin position="37"/>
        <end position="107"/>
    </location>
</feature>
<dbReference type="SUPFAM" id="SSF53098">
    <property type="entry name" value="Ribonuclease H-like"/>
    <property type="match status" value="1"/>
</dbReference>
<reference evidence="2" key="1">
    <citation type="submission" date="2021-02" db="EMBL/GenBank/DDBJ databases">
        <authorList>
            <person name="Nowell W R."/>
        </authorList>
    </citation>
    <scope>NUCLEOTIDE SEQUENCE</scope>
</reference>
<comment type="caution">
    <text evidence="2">The sequence shown here is derived from an EMBL/GenBank/DDBJ whole genome shotgun (WGS) entry which is preliminary data.</text>
</comment>
<dbReference type="InterPro" id="IPR008906">
    <property type="entry name" value="HATC_C_dom"/>
</dbReference>
<gene>
    <name evidence="2" type="ORF">GIL414_LOCUS24284</name>
</gene>
<organism evidence="2 3">
    <name type="scientific">Rotaria magnacalcarata</name>
    <dbReference type="NCBI Taxonomy" id="392030"/>
    <lineage>
        <taxon>Eukaryota</taxon>
        <taxon>Metazoa</taxon>
        <taxon>Spiralia</taxon>
        <taxon>Gnathifera</taxon>
        <taxon>Rotifera</taxon>
        <taxon>Eurotatoria</taxon>
        <taxon>Bdelloidea</taxon>
        <taxon>Philodinida</taxon>
        <taxon>Philodinidae</taxon>
        <taxon>Rotaria</taxon>
    </lineage>
</organism>
<feature type="non-terminal residue" evidence="2">
    <location>
        <position position="108"/>
    </location>
</feature>
<evidence type="ECO:0000313" key="3">
    <source>
        <dbReference type="Proteomes" id="UP000681720"/>
    </source>
</evidence>
<dbReference type="InterPro" id="IPR012337">
    <property type="entry name" value="RNaseH-like_sf"/>
</dbReference>
<name>A0A8S2TJ59_9BILA</name>
<dbReference type="GO" id="GO:0046983">
    <property type="term" value="F:protein dimerization activity"/>
    <property type="evidence" value="ECO:0007669"/>
    <property type="project" value="InterPro"/>
</dbReference>
<evidence type="ECO:0000259" key="1">
    <source>
        <dbReference type="Pfam" id="PF05699"/>
    </source>
</evidence>
<dbReference type="AlphaFoldDB" id="A0A8S2TJ59"/>